<reference evidence="1 2" key="1">
    <citation type="submission" date="2019-09" db="EMBL/GenBank/DDBJ databases">
        <title>Vancomyinc resistant enterococci isolated from farm animals in Switzerland.</title>
        <authorList>
            <person name="Stevens M.J.A."/>
            <person name="Stephan R."/>
            <person name="Morach M."/>
            <person name="Nuesch-Inderbinen M."/>
        </authorList>
    </citation>
    <scope>NUCLEOTIDE SEQUENCE [LARGE SCALE GENOMIC DNA]</scope>
    <source>
        <strain evidence="1 2">GH27</strain>
    </source>
</reference>
<evidence type="ECO:0000313" key="1">
    <source>
        <dbReference type="EMBL" id="KAA9204150.1"/>
    </source>
</evidence>
<proteinExistence type="predicted"/>
<dbReference type="Proteomes" id="UP000326078">
    <property type="component" value="Unassembled WGS sequence"/>
</dbReference>
<dbReference type="EMBL" id="VYUT01000019">
    <property type="protein sequence ID" value="KAA9204150.1"/>
    <property type="molecule type" value="Genomic_DNA"/>
</dbReference>
<dbReference type="AlphaFoldDB" id="A0A5N0YMC5"/>
<sequence length="84" mass="9964">MKRSEILHYDLVSVAEVWLDLTVKEMNLRPSDVFGHDRSDYGELIDRCQETLLTLVWEYVEALREENRHEKNECLTNTPNQKIS</sequence>
<dbReference type="RefSeq" id="WP_151026910.1">
    <property type="nucleotide sequence ID" value="NZ_VYUK01000003.1"/>
</dbReference>
<organism evidence="1 2">
    <name type="scientific">Enterococcus durans</name>
    <dbReference type="NCBI Taxonomy" id="53345"/>
    <lineage>
        <taxon>Bacteria</taxon>
        <taxon>Bacillati</taxon>
        <taxon>Bacillota</taxon>
        <taxon>Bacilli</taxon>
        <taxon>Lactobacillales</taxon>
        <taxon>Enterococcaceae</taxon>
        <taxon>Enterococcus</taxon>
    </lineage>
</organism>
<name>A0A5N0YMC5_9ENTE</name>
<accession>A0A5N0YMC5</accession>
<gene>
    <name evidence="1" type="ORF">F6X95_11910</name>
</gene>
<comment type="caution">
    <text evidence="1">The sequence shown here is derived from an EMBL/GenBank/DDBJ whole genome shotgun (WGS) entry which is preliminary data.</text>
</comment>
<protein>
    <submittedName>
        <fullName evidence="1">Uncharacterized protein</fullName>
    </submittedName>
</protein>
<evidence type="ECO:0000313" key="2">
    <source>
        <dbReference type="Proteomes" id="UP000326078"/>
    </source>
</evidence>